<feature type="transmembrane region" description="Helical" evidence="8">
    <location>
        <begin position="182"/>
        <end position="215"/>
    </location>
</feature>
<evidence type="ECO:0000256" key="4">
    <source>
        <dbReference type="ARBA" id="ARBA00022679"/>
    </source>
</evidence>
<reference evidence="12" key="1">
    <citation type="journal article" date="2019" name="Int. J. Syst. Evol. Microbiol.">
        <title>The Global Catalogue of Microorganisms (GCM) 10K type strain sequencing project: providing services to taxonomists for standard genome sequencing and annotation.</title>
        <authorList>
            <consortium name="The Broad Institute Genomics Platform"/>
            <consortium name="The Broad Institute Genome Sequencing Center for Infectious Disease"/>
            <person name="Wu L."/>
            <person name="Ma J."/>
        </authorList>
    </citation>
    <scope>NUCLEOTIDE SEQUENCE [LARGE SCALE GENOMIC DNA]</scope>
    <source>
        <strain evidence="12">CGMCC 1.10759</strain>
    </source>
</reference>
<evidence type="ECO:0000256" key="7">
    <source>
        <dbReference type="ARBA" id="ARBA00023136"/>
    </source>
</evidence>
<gene>
    <name evidence="11" type="ORF">ACFPN2_37085</name>
</gene>
<keyword evidence="4" id="KW-0808">Transferase</keyword>
<feature type="transmembrane region" description="Helical" evidence="8">
    <location>
        <begin position="401"/>
        <end position="421"/>
    </location>
</feature>
<feature type="domain" description="Aminoarabinose transferase C-terminal" evidence="10">
    <location>
        <begin position="460"/>
        <end position="562"/>
    </location>
</feature>
<evidence type="ECO:0000259" key="9">
    <source>
        <dbReference type="Pfam" id="PF02366"/>
    </source>
</evidence>
<feature type="transmembrane region" description="Helical" evidence="8">
    <location>
        <begin position="123"/>
        <end position="143"/>
    </location>
</feature>
<feature type="transmembrane region" description="Helical" evidence="8">
    <location>
        <begin position="227"/>
        <end position="246"/>
    </location>
</feature>
<protein>
    <submittedName>
        <fullName evidence="11">Phospholipid carrier-dependent glycosyltransferase</fullName>
    </submittedName>
</protein>
<keyword evidence="3" id="KW-0328">Glycosyltransferase</keyword>
<keyword evidence="12" id="KW-1185">Reference proteome</keyword>
<dbReference type="Pfam" id="PF18583">
    <property type="entry name" value="Arnt_C"/>
    <property type="match status" value="1"/>
</dbReference>
<keyword evidence="5 8" id="KW-0812">Transmembrane</keyword>
<evidence type="ECO:0000313" key="11">
    <source>
        <dbReference type="EMBL" id="MFC4314739.1"/>
    </source>
</evidence>
<comment type="subcellular location">
    <subcellularLocation>
        <location evidence="1">Cell membrane</location>
        <topology evidence="1">Multi-pass membrane protein</topology>
    </subcellularLocation>
</comment>
<evidence type="ECO:0000256" key="1">
    <source>
        <dbReference type="ARBA" id="ARBA00004651"/>
    </source>
</evidence>
<sequence>MSTLPRPAAALPVAARVRLQTLLVAACIVAFTIVWFSLALGRPLAHPDEGRYAEIPREMVLRGDWVTPHLNGVAYLEKPPLQYWATAALYKFFGEGEWTARLCTMLAAWLNVLLMFVLGRRLWGTRTGVLAAAFLGSTVLHFLMGQILTLDMAFTFLLTAMLCTFCMTQATRDSAPGESSHWMMATWILLALAVLTKGLAAIVIAGAVLTLYVIWQRDWAVLRTLRPVTGVVILAIVAVPWFYLAARANPEFLHFFFIEQHFQRYLTDAAQRIEPWWYFIAILAAGTLPWLPQMAGALFNGWRTESKPGQFDVRRLLWIWCVFVLVFFSLSNSKLAPYVLPVLPPLALLTASREECIDSRALRVSIGVLVLFAISLIVYCTGATHFTKDPVTLEAIEQGRIAVGTFAVIAFVTAVLCWRAAQAGRSARAITGLAAAWFIGFALLFSTVAKHESLRSGKSLAAQIPSDLAAHAPIFTVQTYDQTLPFYLRRTMFMVDTHGELDYGLRRAPGAAIPEMARFEQTWRELNDGVAIMTHECYARLEARGLPMRVLGRDKRRIAVSRR</sequence>
<evidence type="ECO:0000256" key="3">
    <source>
        <dbReference type="ARBA" id="ARBA00022676"/>
    </source>
</evidence>
<keyword evidence="7 8" id="KW-0472">Membrane</keyword>
<evidence type="ECO:0000256" key="8">
    <source>
        <dbReference type="SAM" id="Phobius"/>
    </source>
</evidence>
<proteinExistence type="predicted"/>
<feature type="transmembrane region" description="Helical" evidence="8">
    <location>
        <begin position="316"/>
        <end position="340"/>
    </location>
</feature>
<keyword evidence="2" id="KW-1003">Cell membrane</keyword>
<keyword evidence="6 8" id="KW-1133">Transmembrane helix</keyword>
<dbReference type="InterPro" id="IPR050297">
    <property type="entry name" value="LipidA_mod_glycosyltrf_83"/>
</dbReference>
<dbReference type="PANTHER" id="PTHR33908">
    <property type="entry name" value="MANNOSYLTRANSFERASE YKCB-RELATED"/>
    <property type="match status" value="1"/>
</dbReference>
<dbReference type="Proteomes" id="UP001595904">
    <property type="component" value="Unassembled WGS sequence"/>
</dbReference>
<dbReference type="InterPro" id="IPR040845">
    <property type="entry name" value="Arnt_C"/>
</dbReference>
<organism evidence="11 12">
    <name type="scientific">Steroidobacter flavus</name>
    <dbReference type="NCBI Taxonomy" id="1842136"/>
    <lineage>
        <taxon>Bacteria</taxon>
        <taxon>Pseudomonadati</taxon>
        <taxon>Pseudomonadota</taxon>
        <taxon>Gammaproteobacteria</taxon>
        <taxon>Steroidobacterales</taxon>
        <taxon>Steroidobacteraceae</taxon>
        <taxon>Steroidobacter</taxon>
    </lineage>
</organism>
<evidence type="ECO:0000256" key="6">
    <source>
        <dbReference type="ARBA" id="ARBA00022989"/>
    </source>
</evidence>
<dbReference type="InterPro" id="IPR003342">
    <property type="entry name" value="ArnT-like_N"/>
</dbReference>
<dbReference type="RefSeq" id="WP_380606167.1">
    <property type="nucleotide sequence ID" value="NZ_JBHSDU010000015.1"/>
</dbReference>
<feature type="transmembrane region" description="Helical" evidence="8">
    <location>
        <begin position="98"/>
        <end position="117"/>
    </location>
</feature>
<feature type="domain" description="ArnT-like N-terminal" evidence="9">
    <location>
        <begin position="24"/>
        <end position="256"/>
    </location>
</feature>
<dbReference type="PANTHER" id="PTHR33908:SF3">
    <property type="entry name" value="UNDECAPRENYL PHOSPHATE-ALPHA-4-AMINO-4-DEOXY-L-ARABINOSE ARABINOSYL TRANSFERASE"/>
    <property type="match status" value="1"/>
</dbReference>
<evidence type="ECO:0000256" key="5">
    <source>
        <dbReference type="ARBA" id="ARBA00022692"/>
    </source>
</evidence>
<feature type="transmembrane region" description="Helical" evidence="8">
    <location>
        <begin position="276"/>
        <end position="295"/>
    </location>
</feature>
<evidence type="ECO:0000313" key="12">
    <source>
        <dbReference type="Proteomes" id="UP001595904"/>
    </source>
</evidence>
<feature type="transmembrane region" description="Helical" evidence="8">
    <location>
        <begin position="20"/>
        <end position="41"/>
    </location>
</feature>
<accession>A0ABV8T7Z3</accession>
<comment type="caution">
    <text evidence="11">The sequence shown here is derived from an EMBL/GenBank/DDBJ whole genome shotgun (WGS) entry which is preliminary data.</text>
</comment>
<dbReference type="EMBL" id="JBHSDU010000015">
    <property type="protein sequence ID" value="MFC4314739.1"/>
    <property type="molecule type" value="Genomic_DNA"/>
</dbReference>
<evidence type="ECO:0000259" key="10">
    <source>
        <dbReference type="Pfam" id="PF18583"/>
    </source>
</evidence>
<feature type="transmembrane region" description="Helical" evidence="8">
    <location>
        <begin position="360"/>
        <end position="380"/>
    </location>
</feature>
<feature type="transmembrane region" description="Helical" evidence="8">
    <location>
        <begin position="427"/>
        <end position="449"/>
    </location>
</feature>
<evidence type="ECO:0000256" key="2">
    <source>
        <dbReference type="ARBA" id="ARBA00022475"/>
    </source>
</evidence>
<name>A0ABV8T7Z3_9GAMM</name>
<dbReference type="Pfam" id="PF02366">
    <property type="entry name" value="PMT"/>
    <property type="match status" value="1"/>
</dbReference>